<dbReference type="InterPro" id="IPR036567">
    <property type="entry name" value="RHF-like"/>
</dbReference>
<dbReference type="OMA" id="TVRMSWD"/>
<dbReference type="FunFam" id="3.30.505.50:FF:000003">
    <property type="entry name" value="ribosome-binding factor PSRP1, chloroplastic"/>
    <property type="match status" value="1"/>
</dbReference>
<dbReference type="SUPFAM" id="SSF69754">
    <property type="entry name" value="Ribosome binding protein Y (YfiA homologue)"/>
    <property type="match status" value="1"/>
</dbReference>
<reference evidence="3 4" key="1">
    <citation type="journal article" date="2018" name="Cell">
        <title>The Chara Genome: Secondary Complexity and Implications for Plant Terrestrialization.</title>
        <authorList>
            <person name="Nishiyama T."/>
            <person name="Sakayama H."/>
            <person name="Vries J.D."/>
            <person name="Buschmann H."/>
            <person name="Saint-Marcoux D."/>
            <person name="Ullrich K.K."/>
            <person name="Haas F.B."/>
            <person name="Vanderstraeten L."/>
            <person name="Becker D."/>
            <person name="Lang D."/>
            <person name="Vosolsobe S."/>
            <person name="Rombauts S."/>
            <person name="Wilhelmsson P.K.I."/>
            <person name="Janitza P."/>
            <person name="Kern R."/>
            <person name="Heyl A."/>
            <person name="Rumpler F."/>
            <person name="Villalobos L.I.A.C."/>
            <person name="Clay J.M."/>
            <person name="Skokan R."/>
            <person name="Toyoda A."/>
            <person name="Suzuki Y."/>
            <person name="Kagoshima H."/>
            <person name="Schijlen E."/>
            <person name="Tajeshwar N."/>
            <person name="Catarino B."/>
            <person name="Hetherington A.J."/>
            <person name="Saltykova A."/>
            <person name="Bonnot C."/>
            <person name="Breuninger H."/>
            <person name="Symeonidi A."/>
            <person name="Radhakrishnan G.V."/>
            <person name="Van Nieuwerburgh F."/>
            <person name="Deforce D."/>
            <person name="Chang C."/>
            <person name="Karol K.G."/>
            <person name="Hedrich R."/>
            <person name="Ulvskov P."/>
            <person name="Glockner G."/>
            <person name="Delwiche C.F."/>
            <person name="Petrasek J."/>
            <person name="Van de Peer Y."/>
            <person name="Friml J."/>
            <person name="Beilby M."/>
            <person name="Dolan L."/>
            <person name="Kohara Y."/>
            <person name="Sugano S."/>
            <person name="Fujiyama A."/>
            <person name="Delaux P.-M."/>
            <person name="Quint M."/>
            <person name="TheiBen G."/>
            <person name="Hagemann M."/>
            <person name="Harholt J."/>
            <person name="Dunand C."/>
            <person name="Zachgo S."/>
            <person name="Langdale J."/>
            <person name="Maumus F."/>
            <person name="Straeten D.V.D."/>
            <person name="Gould S.B."/>
            <person name="Rensing S.A."/>
        </authorList>
    </citation>
    <scope>NUCLEOTIDE SEQUENCE [LARGE SCALE GENOMIC DNA]</scope>
    <source>
        <strain evidence="3 4">S276</strain>
    </source>
</reference>
<dbReference type="InterPro" id="IPR003489">
    <property type="entry name" value="RHF/RaiA"/>
</dbReference>
<evidence type="ECO:0000313" key="3">
    <source>
        <dbReference type="EMBL" id="GBG87078.1"/>
    </source>
</evidence>
<evidence type="ECO:0000259" key="2">
    <source>
        <dbReference type="Pfam" id="PF16321"/>
    </source>
</evidence>
<name>A0A388LXM5_CHABU</name>
<dbReference type="CDD" id="cd00552">
    <property type="entry name" value="RaiA"/>
    <property type="match status" value="1"/>
</dbReference>
<dbReference type="NCBIfam" id="TIGR00741">
    <property type="entry name" value="yfiA"/>
    <property type="match status" value="1"/>
</dbReference>
<keyword evidence="1" id="KW-0810">Translation regulation</keyword>
<dbReference type="InterPro" id="IPR050574">
    <property type="entry name" value="HPF/YfiA_ribosome-assoc"/>
</dbReference>
<dbReference type="InterPro" id="IPR038416">
    <property type="entry name" value="Ribosom_S30AE_C_sf"/>
</dbReference>
<dbReference type="EMBL" id="BFEA01000593">
    <property type="protein sequence ID" value="GBG87078.1"/>
    <property type="molecule type" value="Genomic_DNA"/>
</dbReference>
<dbReference type="FunFam" id="3.30.160.100:FF:000006">
    <property type="entry name" value="Ribosome-binding factor PSRP1, chloroplastic"/>
    <property type="match status" value="1"/>
</dbReference>
<dbReference type="GO" id="GO:0045900">
    <property type="term" value="P:negative regulation of translational elongation"/>
    <property type="evidence" value="ECO:0007669"/>
    <property type="project" value="TreeGrafter"/>
</dbReference>
<keyword evidence="4" id="KW-1185">Reference proteome</keyword>
<dbReference type="Pfam" id="PF02482">
    <property type="entry name" value="Ribosomal_S30AE"/>
    <property type="match status" value="1"/>
</dbReference>
<dbReference type="Proteomes" id="UP000265515">
    <property type="component" value="Unassembled WGS sequence"/>
</dbReference>
<dbReference type="PANTHER" id="PTHR33231">
    <property type="entry name" value="30S RIBOSOMAL PROTEIN"/>
    <property type="match status" value="1"/>
</dbReference>
<feature type="domain" description="Sigma 54 modulation/S30EA ribosomal protein C-terminal" evidence="2">
    <location>
        <begin position="245"/>
        <end position="298"/>
    </location>
</feature>
<dbReference type="AlphaFoldDB" id="A0A388LXM5"/>
<organism evidence="3 4">
    <name type="scientific">Chara braunii</name>
    <name type="common">Braun's stonewort</name>
    <dbReference type="NCBI Taxonomy" id="69332"/>
    <lineage>
        <taxon>Eukaryota</taxon>
        <taxon>Viridiplantae</taxon>
        <taxon>Streptophyta</taxon>
        <taxon>Charophyceae</taxon>
        <taxon>Charales</taxon>
        <taxon>Characeae</taxon>
        <taxon>Chara</taxon>
    </lineage>
</organism>
<gene>
    <name evidence="3" type="ORF">CBR_g44535</name>
</gene>
<dbReference type="Gramene" id="GBG87078">
    <property type="protein sequence ID" value="GBG87078"/>
    <property type="gene ID" value="CBR_g44535"/>
</dbReference>
<dbReference type="STRING" id="69332.A0A388LXM5"/>
<evidence type="ECO:0000313" key="4">
    <source>
        <dbReference type="Proteomes" id="UP000265515"/>
    </source>
</evidence>
<dbReference type="GO" id="GO:0003729">
    <property type="term" value="F:mRNA binding"/>
    <property type="evidence" value="ECO:0007669"/>
    <property type="project" value="EnsemblPlants"/>
</dbReference>
<dbReference type="GO" id="GO:0043024">
    <property type="term" value="F:ribosomal small subunit binding"/>
    <property type="evidence" value="ECO:0007669"/>
    <property type="project" value="TreeGrafter"/>
</dbReference>
<dbReference type="OrthoDB" id="10253151at2759"/>
<evidence type="ECO:0000256" key="1">
    <source>
        <dbReference type="ARBA" id="ARBA00022845"/>
    </source>
</evidence>
<dbReference type="HAMAP" id="MF_00839">
    <property type="entry name" value="HPF"/>
    <property type="match status" value="1"/>
</dbReference>
<dbReference type="GO" id="GO:0022627">
    <property type="term" value="C:cytosolic small ribosomal subunit"/>
    <property type="evidence" value="ECO:0007669"/>
    <property type="project" value="TreeGrafter"/>
</dbReference>
<protein>
    <recommendedName>
        <fullName evidence="2">Sigma 54 modulation/S30EA ribosomal protein C-terminal domain-containing protein</fullName>
    </recommendedName>
</protein>
<comment type="caution">
    <text evidence="3">The sequence shown here is derived from an EMBL/GenBank/DDBJ whole genome shotgun (WGS) entry which is preliminary data.</text>
</comment>
<accession>A0A388LXM5</accession>
<dbReference type="PANTHER" id="PTHR33231:SF1">
    <property type="entry name" value="30S RIBOSOMAL PROTEIN"/>
    <property type="match status" value="1"/>
</dbReference>
<dbReference type="Gene3D" id="3.30.160.100">
    <property type="entry name" value="Ribosome hibernation promotion factor-like"/>
    <property type="match status" value="1"/>
</dbReference>
<sequence length="317" mass="34762">MAAVVSAKTAHAVLAGPTASSTGVQTGQGAARGGKSGSVQVRFRFGAAVRRSLWLGRRGGDVGSAASSSLAGQRCAGCSHLLSAPRGGKCRASAVGATMTWTGALASVRLVIQGKHLELTDAIKTYVEEKVGNAVQNHGNLVREVDVRMSVRGGERGIGQKLQRCEVTIFTKHHGVIRAEEEEEKMYASIDKVSNAIHRKLRKIKEKDGGKGRTWQMRNKPKLGEMLGTEVTDLSELMHEPELPLEVVRTKYFEMPPMDFEQALEELMNVGHDFYAFRNKESGEINILYRRKHGGYGLIVPRNDERWEQPENAQAKQ</sequence>
<dbReference type="InterPro" id="IPR034694">
    <property type="entry name" value="HPF_long/plastid"/>
</dbReference>
<proteinExistence type="inferred from homology"/>
<dbReference type="Gene3D" id="3.30.505.50">
    <property type="entry name" value="Sigma 54 modulation/S30EA ribosomal protein, C-terminal domain"/>
    <property type="match status" value="1"/>
</dbReference>
<dbReference type="Pfam" id="PF16321">
    <property type="entry name" value="Ribosom_S30AE_C"/>
    <property type="match status" value="1"/>
</dbReference>
<dbReference type="InterPro" id="IPR032528">
    <property type="entry name" value="Ribosom_S30AE_C"/>
</dbReference>